<dbReference type="EMBL" id="WNVG01000003">
    <property type="protein sequence ID" value="MDZ5031625.1"/>
    <property type="molecule type" value="Genomic_DNA"/>
</dbReference>
<evidence type="ECO:0000313" key="2">
    <source>
        <dbReference type="Proteomes" id="UP001289066"/>
    </source>
</evidence>
<organism evidence="1 2">
    <name type="scientific">Clostridium perfringens</name>
    <dbReference type="NCBI Taxonomy" id="1502"/>
    <lineage>
        <taxon>Bacteria</taxon>
        <taxon>Bacillati</taxon>
        <taxon>Bacillota</taxon>
        <taxon>Clostridia</taxon>
        <taxon>Eubacteriales</taxon>
        <taxon>Clostridiaceae</taxon>
        <taxon>Clostridium</taxon>
    </lineage>
</organism>
<dbReference type="RefSeq" id="WP_198603740.1">
    <property type="nucleotide sequence ID" value="NZ_JACOHV010000002.1"/>
</dbReference>
<dbReference type="AlphaFoldDB" id="A0AAW9IX20"/>
<sequence length="104" mass="11769">MTDLSLSEEELELFTSFLDSLKVLTKNKLIEKGYHTFLPSFDIVYKTVVEIINSTVEASKNDDSLSALLSFSMHCSKKLTKNDDVDFNIHAMSVDVYRNLSGEI</sequence>
<proteinExistence type="predicted"/>
<reference evidence="1" key="1">
    <citation type="submission" date="2019-11" db="EMBL/GenBank/DDBJ databases">
        <title>Characterization of Clostridium perfringens isolates from swine manure treated agricultural soils.</title>
        <authorList>
            <person name="Wushke S.T."/>
        </authorList>
    </citation>
    <scope>NUCLEOTIDE SEQUENCE</scope>
    <source>
        <strain evidence="1">X15</strain>
    </source>
</reference>
<protein>
    <submittedName>
        <fullName evidence="1">Uncharacterized protein</fullName>
    </submittedName>
</protein>
<name>A0AAW9IX20_CLOPF</name>
<comment type="caution">
    <text evidence="1">The sequence shown here is derived from an EMBL/GenBank/DDBJ whole genome shotgun (WGS) entry which is preliminary data.</text>
</comment>
<dbReference type="Proteomes" id="UP001289066">
    <property type="component" value="Unassembled WGS sequence"/>
</dbReference>
<gene>
    <name evidence="1" type="ORF">GNF81_02210</name>
</gene>
<accession>A0AAW9IX20</accession>
<evidence type="ECO:0000313" key="1">
    <source>
        <dbReference type="EMBL" id="MDZ5031625.1"/>
    </source>
</evidence>